<protein>
    <submittedName>
        <fullName evidence="5">Uncharacterized protein</fullName>
    </submittedName>
</protein>
<dbReference type="PANTHER" id="PTHR18937:SF172">
    <property type="entry name" value="STRUCTURAL MAINTENANCE OF CHROMOSOMES PROTEIN"/>
    <property type="match status" value="1"/>
</dbReference>
<dbReference type="STRING" id="3983.A0A2C9U2G2"/>
<comment type="caution">
    <text evidence="5">The sequence shown here is derived from an EMBL/GenBank/DDBJ whole genome shotgun (WGS) entry which is preliminary data.</text>
</comment>
<dbReference type="GO" id="GO:0005524">
    <property type="term" value="F:ATP binding"/>
    <property type="evidence" value="ECO:0007669"/>
    <property type="project" value="UniProtKB-KW"/>
</dbReference>
<evidence type="ECO:0000256" key="1">
    <source>
        <dbReference type="ARBA" id="ARBA00022741"/>
    </source>
</evidence>
<keyword evidence="1" id="KW-0547">Nucleotide-binding</keyword>
<sequence>MVKLAEKERDSLEDVKNEAEAYMLKELSLLKWAKIQENHKTLKEIEVVHKKYIKRQEELGNDLLNCKEEFKEFERQDVKYGEDLKHKKQKIKKLEDKLNKDSSKIEHLTKEWEESTNMIPKLEDDIPKLQKLLLDEERVLEDIVLSEFKIFLKKLKNYLL</sequence>
<reference evidence="6" key="1">
    <citation type="journal article" date="2016" name="Nat. Biotechnol.">
        <title>Sequencing wild and cultivated cassava and related species reveals extensive interspecific hybridization and genetic diversity.</title>
        <authorList>
            <person name="Bredeson J.V."/>
            <person name="Lyons J.B."/>
            <person name="Prochnik S.E."/>
            <person name="Wu G.A."/>
            <person name="Ha C.M."/>
            <person name="Edsinger-Gonzales E."/>
            <person name="Grimwood J."/>
            <person name="Schmutz J."/>
            <person name="Rabbi I.Y."/>
            <person name="Egesi C."/>
            <person name="Nauluvula P."/>
            <person name="Lebot V."/>
            <person name="Ndunguru J."/>
            <person name="Mkamilo G."/>
            <person name="Bart R.S."/>
            <person name="Setter T.L."/>
            <person name="Gleadow R.M."/>
            <person name="Kulakow P."/>
            <person name="Ferguson M.E."/>
            <person name="Rounsley S."/>
            <person name="Rokhsar D.S."/>
        </authorList>
    </citation>
    <scope>NUCLEOTIDE SEQUENCE [LARGE SCALE GENOMIC DNA]</scope>
    <source>
        <strain evidence="6">cv. AM560-2</strain>
    </source>
</reference>
<dbReference type="Gramene" id="Manes.18G107600.1.v8.1">
    <property type="protein sequence ID" value="Manes.18G107600.1.v8.1.CDS"/>
    <property type="gene ID" value="Manes.18G107600.v8.1"/>
</dbReference>
<evidence type="ECO:0000313" key="5">
    <source>
        <dbReference type="EMBL" id="OAY23792.1"/>
    </source>
</evidence>
<keyword evidence="3" id="KW-0539">Nucleus</keyword>
<gene>
    <name evidence="5" type="ORF">MANES_18G107600v8</name>
</gene>
<accession>A0A2C9U2G2</accession>
<organism evidence="5 6">
    <name type="scientific">Manihot esculenta</name>
    <name type="common">Cassava</name>
    <name type="synonym">Jatropha manihot</name>
    <dbReference type="NCBI Taxonomy" id="3983"/>
    <lineage>
        <taxon>Eukaryota</taxon>
        <taxon>Viridiplantae</taxon>
        <taxon>Streptophyta</taxon>
        <taxon>Embryophyta</taxon>
        <taxon>Tracheophyta</taxon>
        <taxon>Spermatophyta</taxon>
        <taxon>Magnoliopsida</taxon>
        <taxon>eudicotyledons</taxon>
        <taxon>Gunneridae</taxon>
        <taxon>Pentapetalae</taxon>
        <taxon>rosids</taxon>
        <taxon>fabids</taxon>
        <taxon>Malpighiales</taxon>
        <taxon>Euphorbiaceae</taxon>
        <taxon>Crotonoideae</taxon>
        <taxon>Manihoteae</taxon>
        <taxon>Manihot</taxon>
    </lineage>
</organism>
<keyword evidence="6" id="KW-1185">Reference proteome</keyword>
<dbReference type="EMBL" id="CM004404">
    <property type="protein sequence ID" value="OAY23792.1"/>
    <property type="molecule type" value="Genomic_DNA"/>
</dbReference>
<name>A0A2C9U2G2_MANES</name>
<proteinExistence type="predicted"/>
<keyword evidence="4" id="KW-0175">Coiled coil</keyword>
<evidence type="ECO:0000256" key="3">
    <source>
        <dbReference type="ARBA" id="ARBA00023242"/>
    </source>
</evidence>
<evidence type="ECO:0000256" key="4">
    <source>
        <dbReference type="SAM" id="Coils"/>
    </source>
</evidence>
<dbReference type="PANTHER" id="PTHR18937">
    <property type="entry name" value="STRUCTURAL MAINTENANCE OF CHROMOSOMES SMC FAMILY MEMBER"/>
    <property type="match status" value="1"/>
</dbReference>
<dbReference type="Proteomes" id="UP000091857">
    <property type="component" value="Chromosome 18"/>
</dbReference>
<dbReference type="AlphaFoldDB" id="A0A2C9U2G2"/>
<evidence type="ECO:0000313" key="6">
    <source>
        <dbReference type="Proteomes" id="UP000091857"/>
    </source>
</evidence>
<keyword evidence="2" id="KW-0067">ATP-binding</keyword>
<evidence type="ECO:0000256" key="2">
    <source>
        <dbReference type="ARBA" id="ARBA00022840"/>
    </source>
</evidence>
<dbReference type="Gene3D" id="1.20.5.300">
    <property type="match status" value="1"/>
</dbReference>
<feature type="coiled-coil region" evidence="4">
    <location>
        <begin position="56"/>
        <end position="111"/>
    </location>
</feature>